<dbReference type="OMA" id="RNLEFRT"/>
<dbReference type="Pfam" id="PF00560">
    <property type="entry name" value="LRR_1"/>
    <property type="match status" value="2"/>
</dbReference>
<dbReference type="Gene3D" id="3.80.10.10">
    <property type="entry name" value="Ribonuclease Inhibitor"/>
    <property type="match status" value="1"/>
</dbReference>
<comment type="subcellular location">
    <subcellularLocation>
        <location evidence="1">Membrane</location>
        <topology evidence="1">Single-pass type I membrane protein</topology>
    </subcellularLocation>
</comment>
<dbReference type="PANTHER" id="PTHR48063">
    <property type="entry name" value="LRR RECEPTOR-LIKE KINASE"/>
    <property type="match status" value="1"/>
</dbReference>
<keyword evidence="8" id="KW-0472">Membrane</keyword>
<evidence type="ECO:0000313" key="10">
    <source>
        <dbReference type="EMBL" id="ONK64098.1"/>
    </source>
</evidence>
<keyword evidence="9" id="KW-0325">Glycoprotein</keyword>
<evidence type="ECO:0000256" key="1">
    <source>
        <dbReference type="ARBA" id="ARBA00004479"/>
    </source>
</evidence>
<dbReference type="PRINTS" id="PR00019">
    <property type="entry name" value="LEURICHRPT"/>
</dbReference>
<comment type="similarity">
    <text evidence="2">Belongs to the RLP family.</text>
</comment>
<dbReference type="AlphaFoldDB" id="A0A5P1EDY2"/>
<dbReference type="Gramene" id="ONK64098">
    <property type="protein sequence ID" value="ONK64098"/>
    <property type="gene ID" value="A4U43_C07F22060"/>
</dbReference>
<dbReference type="InterPro" id="IPR046956">
    <property type="entry name" value="RLP23-like"/>
</dbReference>
<sequence>MKNAESSLAPVLTSFINFNDHMQLSINGMDLQYEGSLSLLKTIDLSDNNLSGKIPAELADLVGLQSLNLSKNHLTGRIIEDIGNLRQLRSLDLSRNELSGEIPPSLGELTFLSQLNLSYNELSGRIPSGKQLRALPYPSIYVGNRNLCGFPLPECGSGD</sequence>
<dbReference type="InterPro" id="IPR001611">
    <property type="entry name" value="Leu-rich_rpt"/>
</dbReference>
<dbReference type="FunFam" id="3.80.10.10:FF:000111">
    <property type="entry name" value="LRR receptor-like serine/threonine-protein kinase ERECTA"/>
    <property type="match status" value="1"/>
</dbReference>
<evidence type="ECO:0000256" key="6">
    <source>
        <dbReference type="ARBA" id="ARBA00022737"/>
    </source>
</evidence>
<proteinExistence type="inferred from homology"/>
<evidence type="ECO:0000313" key="11">
    <source>
        <dbReference type="Proteomes" id="UP000243459"/>
    </source>
</evidence>
<dbReference type="GO" id="GO:0016020">
    <property type="term" value="C:membrane"/>
    <property type="evidence" value="ECO:0007669"/>
    <property type="project" value="UniProtKB-SubCell"/>
</dbReference>
<keyword evidence="6" id="KW-0677">Repeat</keyword>
<keyword evidence="4" id="KW-0812">Transmembrane</keyword>
<keyword evidence="5" id="KW-0732">Signal</keyword>
<keyword evidence="3" id="KW-0433">Leucine-rich repeat</keyword>
<dbReference type="EMBL" id="CM007387">
    <property type="protein sequence ID" value="ONK64098.1"/>
    <property type="molecule type" value="Genomic_DNA"/>
</dbReference>
<organism evidence="10 11">
    <name type="scientific">Asparagus officinalis</name>
    <name type="common">Garden asparagus</name>
    <dbReference type="NCBI Taxonomy" id="4686"/>
    <lineage>
        <taxon>Eukaryota</taxon>
        <taxon>Viridiplantae</taxon>
        <taxon>Streptophyta</taxon>
        <taxon>Embryophyta</taxon>
        <taxon>Tracheophyta</taxon>
        <taxon>Spermatophyta</taxon>
        <taxon>Magnoliopsida</taxon>
        <taxon>Liliopsida</taxon>
        <taxon>Asparagales</taxon>
        <taxon>Asparagaceae</taxon>
        <taxon>Asparagoideae</taxon>
        <taxon>Asparagus</taxon>
    </lineage>
</organism>
<dbReference type="SUPFAM" id="SSF52058">
    <property type="entry name" value="L domain-like"/>
    <property type="match status" value="1"/>
</dbReference>
<protein>
    <recommendedName>
        <fullName evidence="12">Leucine-rich repeat-containing N-terminal plant-type domain-containing protein</fullName>
    </recommendedName>
</protein>
<name>A0A5P1EDY2_ASPOF</name>
<reference evidence="11" key="1">
    <citation type="journal article" date="2017" name="Nat. Commun.">
        <title>The asparagus genome sheds light on the origin and evolution of a young Y chromosome.</title>
        <authorList>
            <person name="Harkess A."/>
            <person name="Zhou J."/>
            <person name="Xu C."/>
            <person name="Bowers J.E."/>
            <person name="Van der Hulst R."/>
            <person name="Ayyampalayam S."/>
            <person name="Mercati F."/>
            <person name="Riccardi P."/>
            <person name="McKain M.R."/>
            <person name="Kakrana A."/>
            <person name="Tang H."/>
            <person name="Ray J."/>
            <person name="Groenendijk J."/>
            <person name="Arikit S."/>
            <person name="Mathioni S.M."/>
            <person name="Nakano M."/>
            <person name="Shan H."/>
            <person name="Telgmann-Rauber A."/>
            <person name="Kanno A."/>
            <person name="Yue Z."/>
            <person name="Chen H."/>
            <person name="Li W."/>
            <person name="Chen Y."/>
            <person name="Xu X."/>
            <person name="Zhang Y."/>
            <person name="Luo S."/>
            <person name="Chen H."/>
            <person name="Gao J."/>
            <person name="Mao Z."/>
            <person name="Pires J.C."/>
            <person name="Luo M."/>
            <person name="Kudrna D."/>
            <person name="Wing R.A."/>
            <person name="Meyers B.C."/>
            <person name="Yi K."/>
            <person name="Kong H."/>
            <person name="Lavrijsen P."/>
            <person name="Sunseri F."/>
            <person name="Falavigna A."/>
            <person name="Ye Y."/>
            <person name="Leebens-Mack J.H."/>
            <person name="Chen G."/>
        </authorList>
    </citation>
    <scope>NUCLEOTIDE SEQUENCE [LARGE SCALE GENOMIC DNA]</scope>
    <source>
        <strain evidence="11">cv. DH0086</strain>
    </source>
</reference>
<accession>A0A5P1EDY2</accession>
<dbReference type="PANTHER" id="PTHR48063:SF112">
    <property type="entry name" value="RECEPTOR LIKE PROTEIN 30-LIKE"/>
    <property type="match status" value="1"/>
</dbReference>
<evidence type="ECO:0008006" key="12">
    <source>
        <dbReference type="Google" id="ProtNLM"/>
    </source>
</evidence>
<dbReference type="Proteomes" id="UP000243459">
    <property type="component" value="Chromosome 7"/>
</dbReference>
<keyword evidence="11" id="KW-1185">Reference proteome</keyword>
<dbReference type="InterPro" id="IPR032675">
    <property type="entry name" value="LRR_dom_sf"/>
</dbReference>
<evidence type="ECO:0000256" key="8">
    <source>
        <dbReference type="ARBA" id="ARBA00023136"/>
    </source>
</evidence>
<dbReference type="Pfam" id="PF13855">
    <property type="entry name" value="LRR_8"/>
    <property type="match status" value="1"/>
</dbReference>
<evidence type="ECO:0000256" key="5">
    <source>
        <dbReference type="ARBA" id="ARBA00022729"/>
    </source>
</evidence>
<keyword evidence="7" id="KW-1133">Transmembrane helix</keyword>
<evidence type="ECO:0000256" key="4">
    <source>
        <dbReference type="ARBA" id="ARBA00022692"/>
    </source>
</evidence>
<evidence type="ECO:0000256" key="9">
    <source>
        <dbReference type="ARBA" id="ARBA00023180"/>
    </source>
</evidence>
<evidence type="ECO:0000256" key="7">
    <source>
        <dbReference type="ARBA" id="ARBA00022989"/>
    </source>
</evidence>
<gene>
    <name evidence="10" type="ORF">A4U43_C07F22060</name>
</gene>
<evidence type="ECO:0000256" key="3">
    <source>
        <dbReference type="ARBA" id="ARBA00022614"/>
    </source>
</evidence>
<evidence type="ECO:0000256" key="2">
    <source>
        <dbReference type="ARBA" id="ARBA00009592"/>
    </source>
</evidence>